<dbReference type="Proteomes" id="UP000623467">
    <property type="component" value="Unassembled WGS sequence"/>
</dbReference>
<dbReference type="AlphaFoldDB" id="A0A8H7D0N0"/>
<dbReference type="GO" id="GO:0006878">
    <property type="term" value="P:intracellular copper ion homeostasis"/>
    <property type="evidence" value="ECO:0007669"/>
    <property type="project" value="UniProtKB-UniRule"/>
</dbReference>
<evidence type="ECO:0000256" key="2">
    <source>
        <dbReference type="ARBA" id="ARBA00010996"/>
    </source>
</evidence>
<dbReference type="FunFam" id="3.40.30.10:FF:000013">
    <property type="entry name" value="Blast:Protein SCO1 homolog, mitochondrial"/>
    <property type="match status" value="1"/>
</dbReference>
<dbReference type="GO" id="GO:0005507">
    <property type="term" value="F:copper ion binding"/>
    <property type="evidence" value="ECO:0007669"/>
    <property type="project" value="InterPro"/>
</dbReference>
<keyword evidence="11" id="KW-0808">Transferase</keyword>
<keyword evidence="4 8" id="KW-0999">Mitochondrion inner membrane</keyword>
<dbReference type="PANTHER" id="PTHR12151:SF5">
    <property type="entry name" value="AT19154P"/>
    <property type="match status" value="1"/>
</dbReference>
<dbReference type="GO" id="GO:0033617">
    <property type="term" value="P:mitochondrial respiratory chain complex IV assembly"/>
    <property type="evidence" value="ECO:0007669"/>
    <property type="project" value="TreeGrafter"/>
</dbReference>
<keyword evidence="11" id="KW-0012">Acyltransferase</keyword>
<feature type="binding site" evidence="9">
    <location>
        <position position="140"/>
    </location>
    <ligand>
        <name>Cu cation</name>
        <dbReference type="ChEBI" id="CHEBI:23378"/>
    </ligand>
</feature>
<dbReference type="PIRSF" id="PIRSF037736">
    <property type="entry name" value="SCO1"/>
    <property type="match status" value="1"/>
</dbReference>
<evidence type="ECO:0000256" key="7">
    <source>
        <dbReference type="ARBA" id="ARBA00023136"/>
    </source>
</evidence>
<gene>
    <name evidence="11" type="ORF">MSAN_01396500</name>
</gene>
<keyword evidence="7" id="KW-0472">Membrane</keyword>
<dbReference type="InterPro" id="IPR003782">
    <property type="entry name" value="SCO1/SenC"/>
</dbReference>
<name>A0A8H7D0N0_9AGAR</name>
<comment type="similarity">
    <text evidence="2 8">Belongs to the SCO1/2 family.</text>
</comment>
<feature type="binding site" evidence="9">
    <location>
        <position position="136"/>
    </location>
    <ligand>
        <name>Cu cation</name>
        <dbReference type="ChEBI" id="CHEBI:23378"/>
    </ligand>
</feature>
<sequence>MFSVSRRVLLQSFRRPVHASDLTCRRSCLTYLETRRAYSDKPPASSASSARDRNAVGVFTPKSAAIFLLTGLGLLYYFRHEKAKVLEQQEKDRANKAYGRPTVGGPFSLTTHTGATYTEKDLLGKWSMVYFGFTNCPDICPAEMDKMGLVLEAAEKEHGKIFNPVFVSVDPARDSPSRIAVYLKDFHPAFIGLVGSYQAVKAVCKAYRVYFSTPPNAKPEDDYLVDHSIFVYLMDPQGRFMEAFGQTVTTDEMLEKIREGHCGVEG</sequence>
<dbReference type="GO" id="GO:0016746">
    <property type="term" value="F:acyltransferase activity"/>
    <property type="evidence" value="ECO:0007669"/>
    <property type="project" value="UniProtKB-KW"/>
</dbReference>
<dbReference type="Gene3D" id="3.40.30.10">
    <property type="entry name" value="Glutaredoxin"/>
    <property type="match status" value="1"/>
</dbReference>
<organism evidence="11 12">
    <name type="scientific">Mycena sanguinolenta</name>
    <dbReference type="NCBI Taxonomy" id="230812"/>
    <lineage>
        <taxon>Eukaryota</taxon>
        <taxon>Fungi</taxon>
        <taxon>Dikarya</taxon>
        <taxon>Basidiomycota</taxon>
        <taxon>Agaricomycotina</taxon>
        <taxon>Agaricomycetes</taxon>
        <taxon>Agaricomycetidae</taxon>
        <taxon>Agaricales</taxon>
        <taxon>Marasmiineae</taxon>
        <taxon>Mycenaceae</taxon>
        <taxon>Mycena</taxon>
    </lineage>
</organism>
<proteinExistence type="inferred from homology"/>
<dbReference type="CDD" id="cd02968">
    <property type="entry name" value="SCO"/>
    <property type="match status" value="1"/>
</dbReference>
<evidence type="ECO:0000256" key="10">
    <source>
        <dbReference type="PIRSR" id="PIRSR603782-2"/>
    </source>
</evidence>
<feature type="disulfide bond" description="Redox-active" evidence="10">
    <location>
        <begin position="136"/>
        <end position="140"/>
    </location>
</feature>
<keyword evidence="3 9" id="KW-0479">Metal-binding</keyword>
<comment type="caution">
    <text evidence="11">The sequence shown here is derived from an EMBL/GenBank/DDBJ whole genome shotgun (WGS) entry which is preliminary data.</text>
</comment>
<evidence type="ECO:0000256" key="9">
    <source>
        <dbReference type="PIRSR" id="PIRSR037736-1"/>
    </source>
</evidence>
<dbReference type="Pfam" id="PF02630">
    <property type="entry name" value="SCO1-SenC"/>
    <property type="match status" value="1"/>
</dbReference>
<keyword evidence="5 9" id="KW-0186">Copper</keyword>
<evidence type="ECO:0000256" key="6">
    <source>
        <dbReference type="ARBA" id="ARBA00023128"/>
    </source>
</evidence>
<dbReference type="InterPro" id="IPR017276">
    <property type="entry name" value="Synth_of_cyt-c-oxidase_Sco1/2"/>
</dbReference>
<dbReference type="OrthoDB" id="270009at2759"/>
<dbReference type="GO" id="GO:0005743">
    <property type="term" value="C:mitochondrial inner membrane"/>
    <property type="evidence" value="ECO:0007669"/>
    <property type="project" value="UniProtKB-SubCell"/>
</dbReference>
<evidence type="ECO:0000256" key="8">
    <source>
        <dbReference type="PIRNR" id="PIRNR037736"/>
    </source>
</evidence>
<evidence type="ECO:0000256" key="4">
    <source>
        <dbReference type="ARBA" id="ARBA00022792"/>
    </source>
</evidence>
<dbReference type="InterPro" id="IPR036249">
    <property type="entry name" value="Thioredoxin-like_sf"/>
</dbReference>
<evidence type="ECO:0000313" key="12">
    <source>
        <dbReference type="Proteomes" id="UP000623467"/>
    </source>
</evidence>
<dbReference type="EMBL" id="JACAZH010000011">
    <property type="protein sequence ID" value="KAF7354821.1"/>
    <property type="molecule type" value="Genomic_DNA"/>
</dbReference>
<keyword evidence="6 8" id="KW-0496">Mitochondrion</keyword>
<protein>
    <submittedName>
        <fullName evidence="11">Lysophospholipid acyltransferase</fullName>
    </submittedName>
</protein>
<feature type="binding site" evidence="9">
    <location>
        <position position="227"/>
    </location>
    <ligand>
        <name>Cu cation</name>
        <dbReference type="ChEBI" id="CHEBI:23378"/>
    </ligand>
</feature>
<dbReference type="GO" id="GO:0016531">
    <property type="term" value="F:copper chaperone activity"/>
    <property type="evidence" value="ECO:0007669"/>
    <property type="project" value="InterPro"/>
</dbReference>
<evidence type="ECO:0000313" key="11">
    <source>
        <dbReference type="EMBL" id="KAF7354821.1"/>
    </source>
</evidence>
<comment type="subcellular location">
    <subcellularLocation>
        <location evidence="1 8">Mitochondrion inner membrane</location>
    </subcellularLocation>
</comment>
<keyword evidence="10" id="KW-1015">Disulfide bond</keyword>
<evidence type="ECO:0000256" key="3">
    <source>
        <dbReference type="ARBA" id="ARBA00022723"/>
    </source>
</evidence>
<keyword evidence="12" id="KW-1185">Reference proteome</keyword>
<accession>A0A8H7D0N0</accession>
<evidence type="ECO:0000256" key="5">
    <source>
        <dbReference type="ARBA" id="ARBA00023008"/>
    </source>
</evidence>
<evidence type="ECO:0000256" key="1">
    <source>
        <dbReference type="ARBA" id="ARBA00004273"/>
    </source>
</evidence>
<dbReference type="SUPFAM" id="SSF52833">
    <property type="entry name" value="Thioredoxin-like"/>
    <property type="match status" value="1"/>
</dbReference>
<reference evidence="11" key="1">
    <citation type="submission" date="2020-05" db="EMBL/GenBank/DDBJ databases">
        <title>Mycena genomes resolve the evolution of fungal bioluminescence.</title>
        <authorList>
            <person name="Tsai I.J."/>
        </authorList>
    </citation>
    <scope>NUCLEOTIDE SEQUENCE</scope>
    <source>
        <strain evidence="11">160909Yilan</strain>
    </source>
</reference>
<dbReference type="PANTHER" id="PTHR12151">
    <property type="entry name" value="ELECTRON TRANSPORT PROTIN SCO1/SENC FAMILY MEMBER"/>
    <property type="match status" value="1"/>
</dbReference>